<comment type="caution">
    <text evidence="6">The sequence shown here is derived from an EMBL/GenBank/DDBJ whole genome shotgun (WGS) entry which is preliminary data.</text>
</comment>
<gene>
    <name evidence="5" type="primary">rplJ</name>
    <name evidence="6" type="ORF">A2997_00610</name>
</gene>
<dbReference type="CDD" id="cd05797">
    <property type="entry name" value="Ribosomal_L10"/>
    <property type="match status" value="1"/>
</dbReference>
<dbReference type="InterPro" id="IPR047865">
    <property type="entry name" value="Ribosomal_uL10_bac_type"/>
</dbReference>
<name>A0A1F6WQB0_9BACT</name>
<evidence type="ECO:0000256" key="5">
    <source>
        <dbReference type="HAMAP-Rule" id="MF_00362"/>
    </source>
</evidence>
<dbReference type="Pfam" id="PF00466">
    <property type="entry name" value="Ribosomal_L10"/>
    <property type="match status" value="1"/>
</dbReference>
<dbReference type="InterPro" id="IPR043141">
    <property type="entry name" value="Ribosomal_uL10-like_sf"/>
</dbReference>
<keyword evidence="2 5" id="KW-0689">Ribosomal protein</keyword>
<dbReference type="InterPro" id="IPR001790">
    <property type="entry name" value="Ribosomal_uL10"/>
</dbReference>
<dbReference type="EMBL" id="MFUQ01000004">
    <property type="protein sequence ID" value="OGI84047.1"/>
    <property type="molecule type" value="Genomic_DNA"/>
</dbReference>
<keyword evidence="5" id="KW-0694">RNA-binding</keyword>
<dbReference type="HAMAP" id="MF_00362">
    <property type="entry name" value="Ribosomal_uL10"/>
    <property type="match status" value="1"/>
</dbReference>
<dbReference type="Gene3D" id="3.30.70.1730">
    <property type="match status" value="1"/>
</dbReference>
<reference evidence="6 7" key="1">
    <citation type="journal article" date="2016" name="Nat. Commun.">
        <title>Thousands of microbial genomes shed light on interconnected biogeochemical processes in an aquifer system.</title>
        <authorList>
            <person name="Anantharaman K."/>
            <person name="Brown C.T."/>
            <person name="Hug L.A."/>
            <person name="Sharon I."/>
            <person name="Castelle C.J."/>
            <person name="Probst A.J."/>
            <person name="Thomas B.C."/>
            <person name="Singh A."/>
            <person name="Wilkins M.J."/>
            <person name="Karaoz U."/>
            <person name="Brodie E.L."/>
            <person name="Williams K.H."/>
            <person name="Hubbard S.S."/>
            <person name="Banfield J.F."/>
        </authorList>
    </citation>
    <scope>NUCLEOTIDE SEQUENCE [LARGE SCALE GENOMIC DNA]</scope>
</reference>
<comment type="similarity">
    <text evidence="1 5">Belongs to the universal ribosomal protein uL10 family.</text>
</comment>
<proteinExistence type="inferred from homology"/>
<dbReference type="Gene3D" id="6.10.250.290">
    <property type="match status" value="1"/>
</dbReference>
<comment type="function">
    <text evidence="5">Forms part of the ribosomal stalk, playing a central role in the interaction of the ribosome with GTP-bound translation factors.</text>
</comment>
<accession>A0A1F6WQB0</accession>
<evidence type="ECO:0000313" key="6">
    <source>
        <dbReference type="EMBL" id="OGI84047.1"/>
    </source>
</evidence>
<keyword evidence="3 5" id="KW-0687">Ribonucleoprotein</keyword>
<dbReference type="GO" id="GO:0005840">
    <property type="term" value="C:ribosome"/>
    <property type="evidence" value="ECO:0007669"/>
    <property type="project" value="UniProtKB-KW"/>
</dbReference>
<sequence length="163" mass="17847">MTITRGKKKEIVDELQKSLKGAKAMTFVQFKGLSVVDSTNMRQNLRSESVGYKVAKKTLLTRTLDTLGIKGAMPSLEGNIAITWSHDDETAPARLVYAFRKGHEDNIALVGGVFQGSYIDAIAMNDIAMIPSMQVLRGMFVNVINSPIQGFVVALNKIAEQKS</sequence>
<dbReference type="AlphaFoldDB" id="A0A1F6WQB0"/>
<dbReference type="Proteomes" id="UP000179448">
    <property type="component" value="Unassembled WGS sequence"/>
</dbReference>
<dbReference type="GO" id="GO:0006412">
    <property type="term" value="P:translation"/>
    <property type="evidence" value="ECO:0007669"/>
    <property type="project" value="UniProtKB-UniRule"/>
</dbReference>
<dbReference type="GO" id="GO:1990904">
    <property type="term" value="C:ribonucleoprotein complex"/>
    <property type="evidence" value="ECO:0007669"/>
    <property type="project" value="UniProtKB-KW"/>
</dbReference>
<dbReference type="PANTHER" id="PTHR11560">
    <property type="entry name" value="39S RIBOSOMAL PROTEIN L10, MITOCHONDRIAL"/>
    <property type="match status" value="1"/>
</dbReference>
<dbReference type="InterPro" id="IPR022973">
    <property type="entry name" value="Ribosomal_uL10_bac"/>
</dbReference>
<evidence type="ECO:0000256" key="3">
    <source>
        <dbReference type="ARBA" id="ARBA00023274"/>
    </source>
</evidence>
<evidence type="ECO:0000256" key="1">
    <source>
        <dbReference type="ARBA" id="ARBA00008889"/>
    </source>
</evidence>
<comment type="subunit">
    <text evidence="5">Part of the ribosomal stalk of the 50S ribosomal subunit. The N-terminus interacts with L11 and the large rRNA to form the base of the stalk. The C-terminus forms an elongated spine to which L12 dimers bind in a sequential fashion forming a multimeric L10(L12)X complex.</text>
</comment>
<evidence type="ECO:0000256" key="4">
    <source>
        <dbReference type="ARBA" id="ARBA00035202"/>
    </source>
</evidence>
<evidence type="ECO:0000256" key="2">
    <source>
        <dbReference type="ARBA" id="ARBA00022980"/>
    </source>
</evidence>
<dbReference type="GO" id="GO:0070180">
    <property type="term" value="F:large ribosomal subunit rRNA binding"/>
    <property type="evidence" value="ECO:0007669"/>
    <property type="project" value="UniProtKB-UniRule"/>
</dbReference>
<organism evidence="6 7">
    <name type="scientific">Candidatus Nomurabacteria bacterium RIFCSPLOWO2_01_FULL_36_10b</name>
    <dbReference type="NCBI Taxonomy" id="1801766"/>
    <lineage>
        <taxon>Bacteria</taxon>
        <taxon>Candidatus Nomuraibacteriota</taxon>
    </lineage>
</organism>
<dbReference type="NCBIfam" id="NF000955">
    <property type="entry name" value="PRK00099.1-1"/>
    <property type="match status" value="1"/>
</dbReference>
<dbReference type="STRING" id="1801766.A2997_00610"/>
<evidence type="ECO:0000313" key="7">
    <source>
        <dbReference type="Proteomes" id="UP000179448"/>
    </source>
</evidence>
<protein>
    <recommendedName>
        <fullName evidence="4 5">Large ribosomal subunit protein uL10</fullName>
    </recommendedName>
</protein>
<dbReference type="SUPFAM" id="SSF160369">
    <property type="entry name" value="Ribosomal protein L10-like"/>
    <property type="match status" value="1"/>
</dbReference>
<keyword evidence="5" id="KW-0699">rRNA-binding</keyword>